<dbReference type="PROSITE" id="PS50294">
    <property type="entry name" value="WD_REPEATS_REGION"/>
    <property type="match status" value="1"/>
</dbReference>
<evidence type="ECO:0000313" key="4">
    <source>
        <dbReference type="EMBL" id="BAO80638.1"/>
    </source>
</evidence>
<organism evidence="4 5">
    <name type="scientific">Serpentinimonas raichei</name>
    <dbReference type="NCBI Taxonomy" id="1458425"/>
    <lineage>
        <taxon>Bacteria</taxon>
        <taxon>Pseudomonadati</taxon>
        <taxon>Pseudomonadota</taxon>
        <taxon>Betaproteobacteria</taxon>
        <taxon>Burkholderiales</taxon>
        <taxon>Comamonadaceae</taxon>
        <taxon>Serpentinimonas</taxon>
    </lineage>
</organism>
<keyword evidence="2" id="KW-0677">Repeat</keyword>
<proteinExistence type="predicted"/>
<evidence type="ECO:0000256" key="2">
    <source>
        <dbReference type="ARBA" id="ARBA00022737"/>
    </source>
</evidence>
<dbReference type="Proteomes" id="UP000067461">
    <property type="component" value="Chromosome"/>
</dbReference>
<dbReference type="AlphaFoldDB" id="A0A060NM82"/>
<dbReference type="Gene3D" id="2.130.10.10">
    <property type="entry name" value="YVTN repeat-like/Quinoprotein amine dehydrogenase"/>
    <property type="match status" value="2"/>
</dbReference>
<dbReference type="InterPro" id="IPR011047">
    <property type="entry name" value="Quinoprotein_ADH-like_sf"/>
</dbReference>
<evidence type="ECO:0000256" key="3">
    <source>
        <dbReference type="PROSITE-ProRule" id="PRU00221"/>
    </source>
</evidence>
<dbReference type="Pfam" id="PF00400">
    <property type="entry name" value="WD40"/>
    <property type="match status" value="2"/>
</dbReference>
<dbReference type="InterPro" id="IPR015943">
    <property type="entry name" value="WD40/YVTN_repeat-like_dom_sf"/>
</dbReference>
<dbReference type="PANTHER" id="PTHR19848">
    <property type="entry name" value="WD40 REPEAT PROTEIN"/>
    <property type="match status" value="1"/>
</dbReference>
<dbReference type="SMART" id="SM00320">
    <property type="entry name" value="WD40"/>
    <property type="match status" value="7"/>
</dbReference>
<dbReference type="SUPFAM" id="SSF50998">
    <property type="entry name" value="Quinoprotein alcohol dehydrogenase-like"/>
    <property type="match status" value="1"/>
</dbReference>
<dbReference type="InterPro" id="IPR001680">
    <property type="entry name" value="WD40_rpt"/>
</dbReference>
<feature type="repeat" description="WD" evidence="3">
    <location>
        <begin position="221"/>
        <end position="255"/>
    </location>
</feature>
<dbReference type="HOGENOM" id="CLU_073582_0_0_4"/>
<evidence type="ECO:0000313" key="5">
    <source>
        <dbReference type="Proteomes" id="UP000067461"/>
    </source>
</evidence>
<dbReference type="PROSITE" id="PS50082">
    <property type="entry name" value="WD_REPEATS_2"/>
    <property type="match status" value="3"/>
</dbReference>
<reference evidence="4 5" key="1">
    <citation type="journal article" date="2014" name="Nat. Commun.">
        <title>Physiological and genomic features of highly alkaliphilic hydrogen-utilizing Betaproteobacteria from a continental serpentinizing site.</title>
        <authorList>
            <person name="Suzuki S."/>
            <person name="Kuenen J.G."/>
            <person name="Schipper K."/>
            <person name="van der Velde S."/>
            <person name="Ishii S."/>
            <person name="Wu A."/>
            <person name="Sorokin D.Y."/>
            <person name="Tenney A."/>
            <person name="Meng X.Y."/>
            <person name="Morrill P.L."/>
            <person name="Kamagata Y."/>
            <person name="Muyzer G."/>
            <person name="Nealson K.H."/>
        </authorList>
    </citation>
    <scope>NUCLEOTIDE SEQUENCE [LARGE SCALE GENOMIC DNA]</scope>
    <source>
        <strain evidence="4 5">A1</strain>
    </source>
</reference>
<gene>
    <name evidence="4" type="ORF">SRAA_0784</name>
</gene>
<dbReference type="PANTHER" id="PTHR19848:SF8">
    <property type="entry name" value="F-BOX AND WD REPEAT DOMAIN CONTAINING 7"/>
    <property type="match status" value="1"/>
</dbReference>
<keyword evidence="1 3" id="KW-0853">WD repeat</keyword>
<protein>
    <submittedName>
        <fullName evidence="4">Uncharacterized protein</fullName>
    </submittedName>
</protein>
<accession>A0A060NM82</accession>
<feature type="repeat" description="WD" evidence="3">
    <location>
        <begin position="173"/>
        <end position="214"/>
    </location>
</feature>
<feature type="repeat" description="WD" evidence="3">
    <location>
        <begin position="269"/>
        <end position="298"/>
    </location>
</feature>
<dbReference type="KEGG" id="cbaa:SRAA_0784"/>
<keyword evidence="5" id="KW-1185">Reference proteome</keyword>
<dbReference type="STRING" id="1458425.SRAA_0784"/>
<evidence type="ECO:0000256" key="1">
    <source>
        <dbReference type="ARBA" id="ARBA00022574"/>
    </source>
</evidence>
<dbReference type="EMBL" id="AP014568">
    <property type="protein sequence ID" value="BAO80638.1"/>
    <property type="molecule type" value="Genomic_DNA"/>
</dbReference>
<name>A0A060NM82_9BURK</name>
<sequence>MPPAALAQTPHWHPSRRQVLRSSLAALGGMGGLLALSGCAEPPAETVALGYGGVLSLRLSPNGEQALVGSVQQGAGLWNWRTQQRVATLSHAEQDRAQVFVSAFSPDGTRGVTAERHNLIHWDLSQGRVLGHWSAEAGVRCVAVSNQGRRILAGLTSREAWLLDGHNVRLPVIIPHAEAVRAVDISADAAMGVTGADDGLLRAWNLEQGAAFITWKFDAPVTTAVFSPDQRLLFAGPAHGTGRIWDLAQNTVLHPAMGARRGGFSRACFSADGALLLTAAANGQITLWTVASGQTRQTWQLPRSLTERTERLGVLDIGFDAEMRHVLVAVTSGQVLVWPLG</sequence>